<organism evidence="1">
    <name type="scientific">virus sp. ctqEG8</name>
    <dbReference type="NCBI Taxonomy" id="2827998"/>
    <lineage>
        <taxon>Viruses</taxon>
    </lineage>
</organism>
<proteinExistence type="predicted"/>
<accession>A0A8S5RFY8</accession>
<reference evidence="1" key="1">
    <citation type="journal article" date="2021" name="Proc. Natl. Acad. Sci. U.S.A.">
        <title>A Catalog of Tens of Thousands of Viruses from Human Metagenomes Reveals Hidden Associations with Chronic Diseases.</title>
        <authorList>
            <person name="Tisza M.J."/>
            <person name="Buck C.B."/>
        </authorList>
    </citation>
    <scope>NUCLEOTIDE SEQUENCE</scope>
    <source>
        <strain evidence="1">CtqEG8</strain>
    </source>
</reference>
<evidence type="ECO:0000313" key="1">
    <source>
        <dbReference type="EMBL" id="DAE29900.1"/>
    </source>
</evidence>
<dbReference type="EMBL" id="BK059100">
    <property type="protein sequence ID" value="DAE29900.1"/>
    <property type="molecule type" value="Genomic_DNA"/>
</dbReference>
<protein>
    <submittedName>
        <fullName evidence="1">Uncharacterized protein</fullName>
    </submittedName>
</protein>
<sequence length="39" mass="4845">MILLFLCLKLFDNWTESYIPVNKGRYKRNSGHYYGRRKY</sequence>
<name>A0A8S5RFY8_9VIRU</name>